<dbReference type="SUPFAM" id="SSF53474">
    <property type="entry name" value="alpha/beta-Hydrolases"/>
    <property type="match status" value="1"/>
</dbReference>
<evidence type="ECO:0000256" key="1">
    <source>
        <dbReference type="ARBA" id="ARBA00010515"/>
    </source>
</evidence>
<dbReference type="InterPro" id="IPR050466">
    <property type="entry name" value="Carboxylest/Gibb_receptor"/>
</dbReference>
<dbReference type="InterPro" id="IPR013094">
    <property type="entry name" value="AB_hydrolase_3"/>
</dbReference>
<dbReference type="InterPro" id="IPR029058">
    <property type="entry name" value="AB_hydrolase_fold"/>
</dbReference>
<reference evidence="5" key="1">
    <citation type="submission" date="2024-07" db="EMBL/GenBank/DDBJ databases">
        <title>Two chromosome-level genome assemblies of Korean endemic species Abeliophyllum distichum and Forsythia ovata (Oleaceae).</title>
        <authorList>
            <person name="Jang H."/>
        </authorList>
    </citation>
    <scope>NUCLEOTIDE SEQUENCE [LARGE SCALE GENOMIC DNA]</scope>
</reference>
<feature type="signal peptide" evidence="2">
    <location>
        <begin position="1"/>
        <end position="37"/>
    </location>
</feature>
<comment type="caution">
    <text evidence="4">The sequence shown here is derived from an EMBL/GenBank/DDBJ whole genome shotgun (WGS) entry which is preliminary data.</text>
</comment>
<sequence length="399" mass="44616">MFRQHCLNQNPKSWHALASYSLLVFLLFSQSWPSIMADEKVADHTWQDAFEVLGISWNPDGTLHREIQIPMVNATPTLTDPNNSPLALSADIQLSPESKAYVRLYIPVTPPATTKLPLIIYLHGGDFVLYSASTVIFHEFCNNIASQFPAVVVSVEYRLAPENRLPAAYDDALTAIFWVKNQALGIGSRDPWLYYADFSKVFLLGSSAGANIVYHTALRTLDFDLSPIKIRGILLNQPFFGGEIRTPSELRLIDDPYVPLYVCDVLWTLALPHGANRDHEFCNPIAGGSYLGRVSRLPRVFAKADEGDPLSDRTTQLVELLSKNKVSVVYQYNQGGFHGIELQNTTAAQSLYDAMKSFVNSTGVTDDEVSLYLATLFTLTVRFNEMWKNELLDISFIAI</sequence>
<evidence type="ECO:0000256" key="2">
    <source>
        <dbReference type="SAM" id="SignalP"/>
    </source>
</evidence>
<dbReference type="AlphaFoldDB" id="A0ABD1TQM8"/>
<proteinExistence type="inferred from homology"/>
<comment type="similarity">
    <text evidence="1">Belongs to the 'GDXG' lipolytic enzyme family.</text>
</comment>
<organism evidence="4 5">
    <name type="scientific">Forsythia ovata</name>
    <dbReference type="NCBI Taxonomy" id="205694"/>
    <lineage>
        <taxon>Eukaryota</taxon>
        <taxon>Viridiplantae</taxon>
        <taxon>Streptophyta</taxon>
        <taxon>Embryophyta</taxon>
        <taxon>Tracheophyta</taxon>
        <taxon>Spermatophyta</taxon>
        <taxon>Magnoliopsida</taxon>
        <taxon>eudicotyledons</taxon>
        <taxon>Gunneridae</taxon>
        <taxon>Pentapetalae</taxon>
        <taxon>asterids</taxon>
        <taxon>lamiids</taxon>
        <taxon>Lamiales</taxon>
        <taxon>Oleaceae</taxon>
        <taxon>Forsythieae</taxon>
        <taxon>Forsythia</taxon>
    </lineage>
</organism>
<dbReference type="Pfam" id="PF07859">
    <property type="entry name" value="Abhydrolase_3"/>
    <property type="match status" value="1"/>
</dbReference>
<protein>
    <submittedName>
        <fullName evidence="4">Carboxylesterase 8</fullName>
    </submittedName>
</protein>
<dbReference type="EMBL" id="JBFOLJ010000008">
    <property type="protein sequence ID" value="KAL2515004.1"/>
    <property type="molecule type" value="Genomic_DNA"/>
</dbReference>
<evidence type="ECO:0000259" key="3">
    <source>
        <dbReference type="Pfam" id="PF07859"/>
    </source>
</evidence>
<dbReference type="Gene3D" id="3.40.50.1820">
    <property type="entry name" value="alpha/beta hydrolase"/>
    <property type="match status" value="1"/>
</dbReference>
<feature type="chain" id="PRO_5044818518" evidence="2">
    <location>
        <begin position="38"/>
        <end position="399"/>
    </location>
</feature>
<evidence type="ECO:0000313" key="5">
    <source>
        <dbReference type="Proteomes" id="UP001604277"/>
    </source>
</evidence>
<dbReference type="Proteomes" id="UP001604277">
    <property type="component" value="Unassembled WGS sequence"/>
</dbReference>
<name>A0ABD1TQM8_9LAMI</name>
<gene>
    <name evidence="4" type="ORF">Fot_28975</name>
</gene>
<keyword evidence="5" id="KW-1185">Reference proteome</keyword>
<keyword evidence="2" id="KW-0732">Signal</keyword>
<feature type="domain" description="Alpha/beta hydrolase fold-3" evidence="3">
    <location>
        <begin position="119"/>
        <end position="340"/>
    </location>
</feature>
<evidence type="ECO:0000313" key="4">
    <source>
        <dbReference type="EMBL" id="KAL2515004.1"/>
    </source>
</evidence>
<dbReference type="PANTHER" id="PTHR23024:SF113">
    <property type="entry name" value="CARBOXYLESTERASE 8-RELATED"/>
    <property type="match status" value="1"/>
</dbReference>
<accession>A0ABD1TQM8</accession>
<dbReference type="PANTHER" id="PTHR23024">
    <property type="entry name" value="ARYLACETAMIDE DEACETYLASE"/>
    <property type="match status" value="1"/>
</dbReference>